<keyword evidence="2 9" id="KW-0723">Serine/threonine-protein kinase</keyword>
<evidence type="ECO:0000313" key="9">
    <source>
        <dbReference type="EMBL" id="KAA8890978.1"/>
    </source>
</evidence>
<accession>A0A5N0ENF8</accession>
<dbReference type="EMBL" id="VXLC01000001">
    <property type="protein sequence ID" value="KAA8890978.1"/>
    <property type="molecule type" value="Genomic_DNA"/>
</dbReference>
<organism evidence="9 10">
    <name type="scientific">Nocardia colli</name>
    <dbReference type="NCBI Taxonomy" id="2545717"/>
    <lineage>
        <taxon>Bacteria</taxon>
        <taxon>Bacillati</taxon>
        <taxon>Actinomycetota</taxon>
        <taxon>Actinomycetes</taxon>
        <taxon>Mycobacteriales</taxon>
        <taxon>Nocardiaceae</taxon>
        <taxon>Nocardia</taxon>
    </lineage>
</organism>
<evidence type="ECO:0000313" key="10">
    <source>
        <dbReference type="Proteomes" id="UP000323876"/>
    </source>
</evidence>
<dbReference type="GO" id="GO:0004674">
    <property type="term" value="F:protein serine/threonine kinase activity"/>
    <property type="evidence" value="ECO:0007669"/>
    <property type="project" value="UniProtKB-KW"/>
</dbReference>
<evidence type="ECO:0000256" key="5">
    <source>
        <dbReference type="ARBA" id="ARBA00022777"/>
    </source>
</evidence>
<protein>
    <recommendedName>
        <fullName evidence="1">non-specific serine/threonine protein kinase</fullName>
        <ecNumber evidence="1">2.7.11.1</ecNumber>
    </recommendedName>
</protein>
<keyword evidence="3" id="KW-0808">Transferase</keyword>
<evidence type="ECO:0000256" key="1">
    <source>
        <dbReference type="ARBA" id="ARBA00012513"/>
    </source>
</evidence>
<dbReference type="SUPFAM" id="SSF56112">
    <property type="entry name" value="Protein kinase-like (PK-like)"/>
    <property type="match status" value="1"/>
</dbReference>
<dbReference type="PROSITE" id="PS00108">
    <property type="entry name" value="PROTEIN_KINASE_ST"/>
    <property type="match status" value="1"/>
</dbReference>
<dbReference type="Pfam" id="PF00069">
    <property type="entry name" value="Pkinase"/>
    <property type="match status" value="1"/>
</dbReference>
<dbReference type="OrthoDB" id="9762169at2"/>
<feature type="compositionally biased region" description="Low complexity" evidence="7">
    <location>
        <begin position="399"/>
        <end position="413"/>
    </location>
</feature>
<evidence type="ECO:0000259" key="8">
    <source>
        <dbReference type="PROSITE" id="PS50011"/>
    </source>
</evidence>
<evidence type="ECO:0000256" key="3">
    <source>
        <dbReference type="ARBA" id="ARBA00022679"/>
    </source>
</evidence>
<dbReference type="FunFam" id="1.10.510.10:FF:000021">
    <property type="entry name" value="Serine/threonine protein kinase"/>
    <property type="match status" value="1"/>
</dbReference>
<dbReference type="InterPro" id="IPR011009">
    <property type="entry name" value="Kinase-like_dom_sf"/>
</dbReference>
<evidence type="ECO:0000256" key="4">
    <source>
        <dbReference type="ARBA" id="ARBA00022741"/>
    </source>
</evidence>
<dbReference type="PANTHER" id="PTHR43289">
    <property type="entry name" value="MITOGEN-ACTIVATED PROTEIN KINASE KINASE KINASE 20-RELATED"/>
    <property type="match status" value="1"/>
</dbReference>
<proteinExistence type="predicted"/>
<evidence type="ECO:0000256" key="7">
    <source>
        <dbReference type="SAM" id="MobiDB-lite"/>
    </source>
</evidence>
<name>A0A5N0ENF8_9NOCA</name>
<dbReference type="EC" id="2.7.11.1" evidence="1"/>
<dbReference type="Gene3D" id="1.10.510.10">
    <property type="entry name" value="Transferase(Phosphotransferase) domain 1"/>
    <property type="match status" value="1"/>
</dbReference>
<dbReference type="InterPro" id="IPR008271">
    <property type="entry name" value="Ser/Thr_kinase_AS"/>
</dbReference>
<keyword evidence="5 9" id="KW-0418">Kinase</keyword>
<keyword evidence="4" id="KW-0547">Nucleotide-binding</keyword>
<dbReference type="Proteomes" id="UP000323876">
    <property type="component" value="Unassembled WGS sequence"/>
</dbReference>
<dbReference type="InterPro" id="IPR000719">
    <property type="entry name" value="Prot_kinase_dom"/>
</dbReference>
<dbReference type="AlphaFoldDB" id="A0A5N0ENF8"/>
<dbReference type="Gene3D" id="3.30.200.20">
    <property type="entry name" value="Phosphorylase Kinase, domain 1"/>
    <property type="match status" value="1"/>
</dbReference>
<dbReference type="CDD" id="cd14014">
    <property type="entry name" value="STKc_PknB_like"/>
    <property type="match status" value="1"/>
</dbReference>
<comment type="caution">
    <text evidence="9">The sequence shown here is derived from an EMBL/GenBank/DDBJ whole genome shotgun (WGS) entry which is preliminary data.</text>
</comment>
<evidence type="ECO:0000256" key="2">
    <source>
        <dbReference type="ARBA" id="ARBA00022527"/>
    </source>
</evidence>
<dbReference type="SMART" id="SM00220">
    <property type="entry name" value="S_TKc"/>
    <property type="match status" value="1"/>
</dbReference>
<dbReference type="PROSITE" id="PS50011">
    <property type="entry name" value="PROTEIN_KINASE_DOM"/>
    <property type="match status" value="1"/>
</dbReference>
<sequence>MGSVYLARHPRLPRRDALKILSDTHGASEAFRARFRREAEIAARLDHPNIVAVYDCGADDDRLWIAMQFVAGYDAAELIARGREALSPQRAVDIVSGAASGLDEAHRAGLLHRDVKPANILIEPAADGTDRILVTDFGIARAADDSTSLTTAGSVLATLAYAAPEQIRGVALDHRVDVYALGCTLYQLLTGTVPFPRESPAAVMQAQLTATPPRPSAAEPAVPRALDAVVARAMAKNPDERYQSCGELAQAAVAALTATPRGRGRAKIAIAAGATVLALVAFILTRLGGESGTSVTPTALPPSSTPAPVPPWGTFGFIVDAFPGLLPATPSTSGDRGLRCSPTDSGKAVSTDTVALVPELLCMGDNNPVTTMVVHCNADRSPFARLERRNGDDGDETWTRPSGTGRTTWGSTTKQSGTTAGQLEVRFDNPARSFCTLRLLGASTGQELHDRWWPTAPI</sequence>
<feature type="region of interest" description="Disordered" evidence="7">
    <location>
        <begin position="387"/>
        <end position="419"/>
    </location>
</feature>
<keyword evidence="10" id="KW-1185">Reference proteome</keyword>
<dbReference type="PANTHER" id="PTHR43289:SF6">
    <property type="entry name" value="SERINE_THREONINE-PROTEIN KINASE NEKL-3"/>
    <property type="match status" value="1"/>
</dbReference>
<dbReference type="GO" id="GO:0005524">
    <property type="term" value="F:ATP binding"/>
    <property type="evidence" value="ECO:0007669"/>
    <property type="project" value="UniProtKB-KW"/>
</dbReference>
<gene>
    <name evidence="9" type="ORF">F3087_03525</name>
</gene>
<feature type="domain" description="Protein kinase" evidence="8">
    <location>
        <begin position="1"/>
        <end position="253"/>
    </location>
</feature>
<keyword evidence="6" id="KW-0067">ATP-binding</keyword>
<evidence type="ECO:0000256" key="6">
    <source>
        <dbReference type="ARBA" id="ARBA00022840"/>
    </source>
</evidence>
<reference evidence="9 10" key="1">
    <citation type="submission" date="2019-09" db="EMBL/GenBank/DDBJ databases">
        <authorList>
            <person name="Wang X."/>
        </authorList>
    </citation>
    <scope>NUCLEOTIDE SEQUENCE [LARGE SCALE GENOMIC DNA]</scope>
    <source>
        <strain evidence="9 10">CICC 11023</strain>
    </source>
</reference>